<evidence type="ECO:0000313" key="2">
    <source>
        <dbReference type="Proteomes" id="UP000008461"/>
    </source>
</evidence>
<keyword evidence="2" id="KW-1185">Reference proteome</keyword>
<accession>F4KZZ3</accession>
<organism evidence="1 2">
    <name type="scientific">Haliscomenobacter hydrossis (strain ATCC 27775 / DSM 1100 / LMG 10767 / O)</name>
    <dbReference type="NCBI Taxonomy" id="760192"/>
    <lineage>
        <taxon>Bacteria</taxon>
        <taxon>Pseudomonadati</taxon>
        <taxon>Bacteroidota</taxon>
        <taxon>Saprospiria</taxon>
        <taxon>Saprospirales</taxon>
        <taxon>Haliscomenobacteraceae</taxon>
        <taxon>Haliscomenobacter</taxon>
    </lineage>
</organism>
<gene>
    <name evidence="1" type="ordered locus">Halhy_3711</name>
</gene>
<proteinExistence type="predicted"/>
<dbReference type="STRING" id="760192.Halhy_3711"/>
<name>F4KZZ3_HALH1</name>
<reference key="2">
    <citation type="submission" date="2011-04" db="EMBL/GenBank/DDBJ databases">
        <title>Complete sequence of chromosome of Haliscomenobacter hydrossis DSM 1100.</title>
        <authorList>
            <consortium name="US DOE Joint Genome Institute (JGI-PGF)"/>
            <person name="Lucas S."/>
            <person name="Han J."/>
            <person name="Lapidus A."/>
            <person name="Bruce D."/>
            <person name="Goodwin L."/>
            <person name="Pitluck S."/>
            <person name="Peters L."/>
            <person name="Kyrpides N."/>
            <person name="Mavromatis K."/>
            <person name="Ivanova N."/>
            <person name="Ovchinnikova G."/>
            <person name="Pagani I."/>
            <person name="Daligault H."/>
            <person name="Detter J.C."/>
            <person name="Han C."/>
            <person name="Land M."/>
            <person name="Hauser L."/>
            <person name="Markowitz V."/>
            <person name="Cheng J.-F."/>
            <person name="Hugenholtz P."/>
            <person name="Woyke T."/>
            <person name="Wu D."/>
            <person name="Verbarg S."/>
            <person name="Frueling A."/>
            <person name="Brambilla E."/>
            <person name="Klenk H.-P."/>
            <person name="Eisen J.A."/>
        </authorList>
    </citation>
    <scope>NUCLEOTIDE SEQUENCE</scope>
    <source>
        <strain>DSM 1100</strain>
    </source>
</reference>
<dbReference type="eggNOG" id="ENOG502ZB6W">
    <property type="taxonomic scope" value="Bacteria"/>
</dbReference>
<reference evidence="1 2" key="1">
    <citation type="journal article" date="2011" name="Stand. Genomic Sci.">
        <title>Complete genome sequence of Haliscomenobacter hydrossis type strain (O).</title>
        <authorList>
            <consortium name="US DOE Joint Genome Institute (JGI-PGF)"/>
            <person name="Daligault H."/>
            <person name="Lapidus A."/>
            <person name="Zeytun A."/>
            <person name="Nolan M."/>
            <person name="Lucas S."/>
            <person name="Del Rio T.G."/>
            <person name="Tice H."/>
            <person name="Cheng J.F."/>
            <person name="Tapia R."/>
            <person name="Han C."/>
            <person name="Goodwin L."/>
            <person name="Pitluck S."/>
            <person name="Liolios K."/>
            <person name="Pagani I."/>
            <person name="Ivanova N."/>
            <person name="Huntemann M."/>
            <person name="Mavromatis K."/>
            <person name="Mikhailova N."/>
            <person name="Pati A."/>
            <person name="Chen A."/>
            <person name="Palaniappan K."/>
            <person name="Land M."/>
            <person name="Hauser L."/>
            <person name="Brambilla E.M."/>
            <person name="Rohde M."/>
            <person name="Verbarg S."/>
            <person name="Goker M."/>
            <person name="Bristow J."/>
            <person name="Eisen J.A."/>
            <person name="Markowitz V."/>
            <person name="Hugenholtz P."/>
            <person name="Kyrpides N.C."/>
            <person name="Klenk H.P."/>
            <person name="Woyke T."/>
        </authorList>
    </citation>
    <scope>NUCLEOTIDE SEQUENCE [LARGE SCALE GENOMIC DNA]</scope>
    <source>
        <strain evidence="2">ATCC 27775 / DSM 1100 / LMG 10767 / O</strain>
    </source>
</reference>
<protein>
    <submittedName>
        <fullName evidence="1">Uncharacterized protein</fullName>
    </submittedName>
</protein>
<dbReference type="KEGG" id="hhy:Halhy_3711"/>
<dbReference type="EMBL" id="CP002691">
    <property type="protein sequence ID" value="AEE51563.1"/>
    <property type="molecule type" value="Genomic_DNA"/>
</dbReference>
<evidence type="ECO:0000313" key="1">
    <source>
        <dbReference type="EMBL" id="AEE51563.1"/>
    </source>
</evidence>
<dbReference type="OrthoDB" id="6400902at2"/>
<dbReference type="Proteomes" id="UP000008461">
    <property type="component" value="Chromosome"/>
</dbReference>
<dbReference type="AlphaFoldDB" id="F4KZZ3"/>
<dbReference type="RefSeq" id="WP_013766102.1">
    <property type="nucleotide sequence ID" value="NC_015510.1"/>
</dbReference>
<dbReference type="HOGENOM" id="CLU_064058_0_0_10"/>
<sequence>MNTMILPNMNFHLLLRLAFVAVLGLGFLYIQPSKLAKNPPLYIAMNPEYQRIASEQLVFELQGSDSLLKHPVYLLSDAAKQPLLYAADIITPVCIDGLCKPMYLTLYWSLVGDYVGYGVFQDNLLTKFDHEPFETKDYTKFHELLLNKHSILERKNMADLFDQNVQATEKITFQGKEVDAVSGATKTEIKESVVEGALYSCFTAWHLAHGEVKEKIVQHLLGLYTPALALAFLHSPYEDYQFFALKQLDATAFAQNLPRIQEIFATASPLTRIYILKKLPKESWKTEQVALPFFQTFTSTDINTRTLLLNNLKYSHEKVTEILVNEVEKMSKNQLTVFLGHLAENKNRLSKSVRARLEAAAKNTGFAERYVVEGFLKGE</sequence>